<dbReference type="AlphaFoldDB" id="Q6IH35"/>
<name>Q6IH35_DROME</name>
<reference evidence="1" key="1">
    <citation type="journal article" date="2003" name="Genome Biol.">
        <title>An integrated gene annotation and transcriptional profiling approach towards the full gene content of the Drosophila genome.</title>
        <authorList>
            <person name="Hild M."/>
            <person name="Beckmann B."/>
            <person name="Haas S.A."/>
            <person name="Koch B."/>
            <person name="Solovyev V."/>
            <person name="Busold C."/>
            <person name="Fellenberg K."/>
            <person name="Boutros M."/>
            <person name="Vingron M."/>
            <person name="Sauer F."/>
            <person name="Hoheisel J.D."/>
            <person name="Paro R."/>
        </authorList>
    </citation>
    <scope>NUCLEOTIDE SEQUENCE</scope>
</reference>
<evidence type="ECO:0000313" key="1">
    <source>
        <dbReference type="EMBL" id="DAA03780.1"/>
    </source>
</evidence>
<gene>
    <name evidence="1" type="ORF">HDC03440</name>
</gene>
<dbReference type="EMBL" id="BK003581">
    <property type="protein sequence ID" value="DAA03780.1"/>
    <property type="molecule type" value="Genomic_DNA"/>
</dbReference>
<organism evidence="1">
    <name type="scientific">Drosophila melanogaster</name>
    <name type="common">Fruit fly</name>
    <dbReference type="NCBI Taxonomy" id="7227"/>
    <lineage>
        <taxon>Eukaryota</taxon>
        <taxon>Metazoa</taxon>
        <taxon>Ecdysozoa</taxon>
        <taxon>Arthropoda</taxon>
        <taxon>Hexapoda</taxon>
        <taxon>Insecta</taxon>
        <taxon>Pterygota</taxon>
        <taxon>Neoptera</taxon>
        <taxon>Endopterygota</taxon>
        <taxon>Diptera</taxon>
        <taxon>Brachycera</taxon>
        <taxon>Muscomorpha</taxon>
        <taxon>Ephydroidea</taxon>
        <taxon>Drosophilidae</taxon>
        <taxon>Drosophila</taxon>
        <taxon>Sophophora</taxon>
    </lineage>
</organism>
<accession>Q6IH35</accession>
<proteinExistence type="predicted"/>
<protein>
    <submittedName>
        <fullName evidence="1">HDC03440</fullName>
    </submittedName>
</protein>
<sequence length="259" mass="27968">MWSKLRFVRGQELVYATSGSPKDSIAIRQSLGFVLNTQALYRERLGKVTERAHERAAETVSLPLRTGCFDSIAFHRLLSRRSSAYIPTVKCCNARAILQRATSENADARRKLHASWKAENARLVSALSLSLSAAARAARSFSRARSAEILLMLLMCCCCCCRCYGSAATASLLLLRCCCCEGLQCFWGCAVGPWAIARSVVVACCRWPGLLSSVWTAPPPTTTAAAAAAAAAAASACNLQHSHHGNRSRRVAFSPRPTA</sequence>